<dbReference type="InterPro" id="IPR001365">
    <property type="entry name" value="A_deaminase_dom"/>
</dbReference>
<protein>
    <submittedName>
        <fullName evidence="7">Adenosine deaminase</fullName>
    </submittedName>
</protein>
<keyword evidence="5" id="KW-0862">Zinc</keyword>
<dbReference type="GO" id="GO:0046872">
    <property type="term" value="F:metal ion binding"/>
    <property type="evidence" value="ECO:0007669"/>
    <property type="project" value="UniProtKB-KW"/>
</dbReference>
<feature type="domain" description="Adenosine deaminase" evidence="6">
    <location>
        <begin position="8"/>
        <end position="321"/>
    </location>
</feature>
<name>A0A1G8S2F5_9PSEU</name>
<dbReference type="GO" id="GO:0019239">
    <property type="term" value="F:deaminase activity"/>
    <property type="evidence" value="ECO:0007669"/>
    <property type="project" value="InterPro"/>
</dbReference>
<dbReference type="PANTHER" id="PTHR43114:SF6">
    <property type="entry name" value="ADENINE DEAMINASE"/>
    <property type="match status" value="1"/>
</dbReference>
<reference evidence="8" key="1">
    <citation type="submission" date="2016-10" db="EMBL/GenBank/DDBJ databases">
        <authorList>
            <person name="Varghese N."/>
            <person name="Submissions S."/>
        </authorList>
    </citation>
    <scope>NUCLEOTIDE SEQUENCE [LARGE SCALE GENOMIC DNA]</scope>
    <source>
        <strain evidence="8">DSM 44796</strain>
    </source>
</reference>
<dbReference type="InterPro" id="IPR032466">
    <property type="entry name" value="Metal_Hydrolase"/>
</dbReference>
<dbReference type="InterPro" id="IPR006330">
    <property type="entry name" value="Ado/ade_deaminase"/>
</dbReference>
<proteinExistence type="inferred from homology"/>
<dbReference type="PANTHER" id="PTHR43114">
    <property type="entry name" value="ADENINE DEAMINASE"/>
    <property type="match status" value="1"/>
</dbReference>
<dbReference type="RefSeq" id="WP_090004256.1">
    <property type="nucleotide sequence ID" value="NZ_FNET01000001.1"/>
</dbReference>
<evidence type="ECO:0000256" key="5">
    <source>
        <dbReference type="ARBA" id="ARBA00022833"/>
    </source>
</evidence>
<keyword evidence="4" id="KW-0378">Hydrolase</keyword>
<gene>
    <name evidence="7" type="ORF">SAMN04488074_101857</name>
</gene>
<evidence type="ECO:0000256" key="3">
    <source>
        <dbReference type="ARBA" id="ARBA00022723"/>
    </source>
</evidence>
<comment type="similarity">
    <text evidence="2">Belongs to the metallo-dependent hydrolases superfamily. Adenosine and AMP deaminases family.</text>
</comment>
<dbReference type="Gene3D" id="3.20.20.140">
    <property type="entry name" value="Metal-dependent hydrolases"/>
    <property type="match status" value="1"/>
</dbReference>
<dbReference type="Pfam" id="PF00962">
    <property type="entry name" value="A_deaminase"/>
    <property type="match status" value="1"/>
</dbReference>
<evidence type="ECO:0000256" key="2">
    <source>
        <dbReference type="ARBA" id="ARBA00006676"/>
    </source>
</evidence>
<evidence type="ECO:0000313" key="7">
    <source>
        <dbReference type="EMBL" id="SDJ23454.1"/>
    </source>
</evidence>
<dbReference type="GO" id="GO:0016814">
    <property type="term" value="F:hydrolase activity, acting on carbon-nitrogen (but not peptide) bonds, in cyclic amidines"/>
    <property type="evidence" value="ECO:0007669"/>
    <property type="project" value="UniProtKB-ARBA"/>
</dbReference>
<keyword evidence="3" id="KW-0479">Metal-binding</keyword>
<accession>A0A1G8S2F5</accession>
<evidence type="ECO:0000259" key="6">
    <source>
        <dbReference type="Pfam" id="PF00962"/>
    </source>
</evidence>
<evidence type="ECO:0000256" key="1">
    <source>
        <dbReference type="ARBA" id="ARBA00001947"/>
    </source>
</evidence>
<sequence length="342" mass="36092">MRDLATLPKAHLHVHLESTVRADTLAELAEHHGVDVPAVQAGAFDGFAQFAAHNGAVRDCLRRAEDFHRIAYEFCAEEAAQGTRYAEVTFTAAAHGERLGDPDMPLEAVLSGLAAGQAAHGIECRVIVDHPRKRSVARLRDSLRLATAHPQVVAIGTAGAEDYPLTPFAGVFRAARDAGVGLVHHAGECCGAPSVAEAVTVGLADRIGHGFRALDDPEVVALLRDRAIPLEVCPSSNVALGLVESLSSHPLPLLINAGLTVTLSTDIPASTGITLTGEYRLLREHLGFGDDALARIATNAVDASFAPEDTKTLLRQDIAAWRAGSKHTSPCRDASNATRSST</sequence>
<dbReference type="AlphaFoldDB" id="A0A1G8S2F5"/>
<dbReference type="NCBIfam" id="TIGR01430">
    <property type="entry name" value="aden_deam"/>
    <property type="match status" value="1"/>
</dbReference>
<evidence type="ECO:0000256" key="4">
    <source>
        <dbReference type="ARBA" id="ARBA00022801"/>
    </source>
</evidence>
<dbReference type="Proteomes" id="UP000199682">
    <property type="component" value="Unassembled WGS sequence"/>
</dbReference>
<dbReference type="SUPFAM" id="SSF51556">
    <property type="entry name" value="Metallo-dependent hydrolases"/>
    <property type="match status" value="1"/>
</dbReference>
<comment type="cofactor">
    <cofactor evidence="1">
        <name>Zn(2+)</name>
        <dbReference type="ChEBI" id="CHEBI:29105"/>
    </cofactor>
</comment>
<evidence type="ECO:0000313" key="8">
    <source>
        <dbReference type="Proteomes" id="UP000199682"/>
    </source>
</evidence>
<dbReference type="EMBL" id="FNET01000001">
    <property type="protein sequence ID" value="SDJ23454.1"/>
    <property type="molecule type" value="Genomic_DNA"/>
</dbReference>
<organism evidence="7 8">
    <name type="scientific">Lentzea albidocapillata subsp. violacea</name>
    <dbReference type="NCBI Taxonomy" id="128104"/>
    <lineage>
        <taxon>Bacteria</taxon>
        <taxon>Bacillati</taxon>
        <taxon>Actinomycetota</taxon>
        <taxon>Actinomycetes</taxon>
        <taxon>Pseudonocardiales</taxon>
        <taxon>Pseudonocardiaceae</taxon>
        <taxon>Lentzea</taxon>
    </lineage>
</organism>